<feature type="transmembrane region" description="Helical" evidence="1">
    <location>
        <begin position="141"/>
        <end position="163"/>
    </location>
</feature>
<keyword evidence="1" id="KW-0472">Membrane</keyword>
<keyword evidence="1" id="KW-1133">Transmembrane helix</keyword>
<keyword evidence="3" id="KW-1185">Reference proteome</keyword>
<dbReference type="EMBL" id="QVLS01000006">
    <property type="protein sequence ID" value="RFP78620.1"/>
    <property type="molecule type" value="Genomic_DNA"/>
</dbReference>
<organism evidence="2 3">
    <name type="scientific">Hydrogenophaga borbori</name>
    <dbReference type="NCBI Taxonomy" id="2294117"/>
    <lineage>
        <taxon>Bacteria</taxon>
        <taxon>Pseudomonadati</taxon>
        <taxon>Pseudomonadota</taxon>
        <taxon>Betaproteobacteria</taxon>
        <taxon>Burkholderiales</taxon>
        <taxon>Comamonadaceae</taxon>
        <taxon>Hydrogenophaga</taxon>
    </lineage>
</organism>
<feature type="transmembrane region" description="Helical" evidence="1">
    <location>
        <begin position="393"/>
        <end position="413"/>
    </location>
</feature>
<evidence type="ECO:0008006" key="4">
    <source>
        <dbReference type="Google" id="ProtNLM"/>
    </source>
</evidence>
<reference evidence="2 3" key="1">
    <citation type="submission" date="2018-08" db="EMBL/GenBank/DDBJ databases">
        <title>Hydrogenophaga sp. LA-38 isolated from sludge.</title>
        <authorList>
            <person name="Im W.-T."/>
        </authorList>
    </citation>
    <scope>NUCLEOTIDE SEQUENCE [LARGE SCALE GENOMIC DNA]</scope>
    <source>
        <strain evidence="2 3">LA-38</strain>
    </source>
</reference>
<dbReference type="Proteomes" id="UP000261931">
    <property type="component" value="Unassembled WGS sequence"/>
</dbReference>
<keyword evidence="1" id="KW-0812">Transmembrane</keyword>
<protein>
    <recommendedName>
        <fullName evidence="4">Glycosyltransferase RgtA/B/C/D-like domain-containing protein</fullName>
    </recommendedName>
</protein>
<feature type="transmembrane region" description="Helical" evidence="1">
    <location>
        <begin position="6"/>
        <end position="23"/>
    </location>
</feature>
<evidence type="ECO:0000256" key="1">
    <source>
        <dbReference type="SAM" id="Phobius"/>
    </source>
</evidence>
<gene>
    <name evidence="2" type="ORF">DY262_10990</name>
</gene>
<feature type="transmembrane region" description="Helical" evidence="1">
    <location>
        <begin position="196"/>
        <end position="213"/>
    </location>
</feature>
<feature type="transmembrane region" description="Helical" evidence="1">
    <location>
        <begin position="220"/>
        <end position="250"/>
    </location>
</feature>
<dbReference type="AlphaFoldDB" id="A0A372EIZ9"/>
<proteinExistence type="predicted"/>
<feature type="transmembrane region" description="Helical" evidence="1">
    <location>
        <begin position="419"/>
        <end position="440"/>
    </location>
</feature>
<evidence type="ECO:0000313" key="2">
    <source>
        <dbReference type="EMBL" id="RFP78620.1"/>
    </source>
</evidence>
<feature type="transmembrane region" description="Helical" evidence="1">
    <location>
        <begin position="35"/>
        <end position="55"/>
    </location>
</feature>
<name>A0A372EIZ9_9BURK</name>
<feature type="transmembrane region" description="Helical" evidence="1">
    <location>
        <begin position="362"/>
        <end position="381"/>
    </location>
</feature>
<comment type="caution">
    <text evidence="2">The sequence shown here is derived from an EMBL/GenBank/DDBJ whole genome shotgun (WGS) entry which is preliminary data.</text>
</comment>
<feature type="transmembrane region" description="Helical" evidence="1">
    <location>
        <begin position="262"/>
        <end position="284"/>
    </location>
</feature>
<evidence type="ECO:0000313" key="3">
    <source>
        <dbReference type="Proteomes" id="UP000261931"/>
    </source>
</evidence>
<sequence>MPIDPIPLILWAMAAATLMVPLLRIAPANQRTTVFAWTLVGAVAYTAKHLLIIALPQWTDAPSDASGYVAHAEALFLHWSAVPVDPDAYRLAGYSQDWAAAHGRFWAPHAQIPYTSVLGTSEWLYSALLALHLPIGPAWPAWAAGTNLLLAAMLPATSWLLAIELGADRMGAAAAAALMAIDPTTSVNASWLLKDVFTAAVAALALLAACHLLRRVSLQAMWILTLTLAVLVATRFVGFLAIACALAGLFLIGVVQHDKPRWAPLVAVGLSLVAATGIAAYPLAPDPAQVIDTLLGRFDAANTTMMAGAGERAFDPSVGEWWSRLKDNPLLAMLQAVARTLFAPYPWSILQSPLTWDSHLELYLPGSLVWLLCLPLIGIGLVHAAQRRSLRDLLCLGTVFALAIAYILMMGEWSTRQRAFMNPLFFAFFGLGLMQVKRWLSVRRPDSKAKVAYG</sequence>
<accession>A0A372EIZ9</accession>